<accession>A0A329QAU5</accession>
<protein>
    <recommendedName>
        <fullName evidence="3">CopG family transcriptional regulator</fullName>
    </recommendedName>
</protein>
<evidence type="ECO:0000313" key="2">
    <source>
        <dbReference type="Proteomes" id="UP000250462"/>
    </source>
</evidence>
<sequence>MGSSPMSIRFDEMLLERLRRRASAQETSPSGLAQRLIDEGLRAQEHPGIVFRDGPTGRRAALVGGPDVWEVVAALRLSSARGEAAVAATAEEMSLSVAQVKTALDYYGAYPDEIDAQVAENERAAEDAYAAWQAQRRLLA</sequence>
<evidence type="ECO:0008006" key="3">
    <source>
        <dbReference type="Google" id="ProtNLM"/>
    </source>
</evidence>
<dbReference type="AlphaFoldDB" id="A0A329QAU5"/>
<comment type="caution">
    <text evidence="1">The sequence shown here is derived from an EMBL/GenBank/DDBJ whole genome shotgun (WGS) entry which is preliminary data.</text>
</comment>
<keyword evidence="2" id="KW-1185">Reference proteome</keyword>
<organism evidence="1 2">
    <name type="scientific">Phytoactinopolyspora halophila</name>
    <dbReference type="NCBI Taxonomy" id="1981511"/>
    <lineage>
        <taxon>Bacteria</taxon>
        <taxon>Bacillati</taxon>
        <taxon>Actinomycetota</taxon>
        <taxon>Actinomycetes</taxon>
        <taxon>Jiangellales</taxon>
        <taxon>Jiangellaceae</taxon>
        <taxon>Phytoactinopolyspora</taxon>
    </lineage>
</organism>
<reference evidence="1 2" key="1">
    <citation type="submission" date="2018-06" db="EMBL/GenBank/DDBJ databases">
        <title>Phytoactinopolyspora halophila sp. nov., a novel halophilic actinomycete isolated from a saline soil in China.</title>
        <authorList>
            <person name="Tang S.-K."/>
        </authorList>
    </citation>
    <scope>NUCLEOTIDE SEQUENCE [LARGE SCALE GENOMIC DNA]</scope>
    <source>
        <strain evidence="1 2">YIM 96934</strain>
    </source>
</reference>
<gene>
    <name evidence="1" type="ORF">DPM12_22320</name>
</gene>
<dbReference type="InterPro" id="IPR036388">
    <property type="entry name" value="WH-like_DNA-bd_sf"/>
</dbReference>
<dbReference type="Proteomes" id="UP000250462">
    <property type="component" value="Unassembled WGS sequence"/>
</dbReference>
<dbReference type="EMBL" id="QMIG01000051">
    <property type="protein sequence ID" value="RAW09191.1"/>
    <property type="molecule type" value="Genomic_DNA"/>
</dbReference>
<name>A0A329QAU5_9ACTN</name>
<evidence type="ECO:0000313" key="1">
    <source>
        <dbReference type="EMBL" id="RAW09191.1"/>
    </source>
</evidence>
<proteinExistence type="predicted"/>
<dbReference type="Gene3D" id="1.10.10.10">
    <property type="entry name" value="Winged helix-like DNA-binding domain superfamily/Winged helix DNA-binding domain"/>
    <property type="match status" value="1"/>
</dbReference>
<dbReference type="OrthoDB" id="4552565at2"/>